<feature type="non-terminal residue" evidence="1">
    <location>
        <position position="1"/>
    </location>
</feature>
<proteinExistence type="predicted"/>
<accession>A0A180FXR5</accession>
<reference evidence="1" key="2">
    <citation type="submission" date="2016-05" db="EMBL/GenBank/DDBJ databases">
        <title>Comparative analysis highlights variable genome content of wheat rusts and divergence of the mating loci.</title>
        <authorList>
            <person name="Cuomo C.A."/>
            <person name="Bakkeren G."/>
            <person name="Szabo L."/>
            <person name="Khalil H."/>
            <person name="Joly D."/>
            <person name="Goldberg J."/>
            <person name="Young S."/>
            <person name="Zeng Q."/>
            <person name="Fellers J."/>
        </authorList>
    </citation>
    <scope>NUCLEOTIDE SEQUENCE [LARGE SCALE GENOMIC DNA]</scope>
    <source>
        <strain evidence="1">1-1 BBBD Race 1</strain>
    </source>
</reference>
<dbReference type="VEuPathDB" id="FungiDB:PTTG_30685"/>
<protein>
    <submittedName>
        <fullName evidence="1 2">Uncharacterized protein</fullName>
    </submittedName>
</protein>
<dbReference type="AlphaFoldDB" id="A0A180FXR5"/>
<evidence type="ECO:0000313" key="3">
    <source>
        <dbReference type="Proteomes" id="UP000005240"/>
    </source>
</evidence>
<reference evidence="1" key="1">
    <citation type="submission" date="2009-11" db="EMBL/GenBank/DDBJ databases">
        <authorList>
            <consortium name="The Broad Institute Genome Sequencing Platform"/>
            <person name="Ward D."/>
            <person name="Feldgarden M."/>
            <person name="Earl A."/>
            <person name="Young S.K."/>
            <person name="Zeng Q."/>
            <person name="Koehrsen M."/>
            <person name="Alvarado L."/>
            <person name="Berlin A."/>
            <person name="Bochicchio J."/>
            <person name="Borenstein D."/>
            <person name="Chapman S.B."/>
            <person name="Chen Z."/>
            <person name="Engels R."/>
            <person name="Freedman E."/>
            <person name="Gellesch M."/>
            <person name="Goldberg J."/>
            <person name="Griggs A."/>
            <person name="Gujja S."/>
            <person name="Heilman E."/>
            <person name="Heiman D."/>
            <person name="Hepburn T."/>
            <person name="Howarth C."/>
            <person name="Jen D."/>
            <person name="Larson L."/>
            <person name="Lewis B."/>
            <person name="Mehta T."/>
            <person name="Park D."/>
            <person name="Pearson M."/>
            <person name="Roberts A."/>
            <person name="Saif S."/>
            <person name="Shea T."/>
            <person name="Shenoy N."/>
            <person name="Sisk P."/>
            <person name="Stolte C."/>
            <person name="Sykes S."/>
            <person name="Thomson T."/>
            <person name="Walk T."/>
            <person name="White J."/>
            <person name="Yandava C."/>
            <person name="Izard J."/>
            <person name="Baranova O.V."/>
            <person name="Blanton J.M."/>
            <person name="Tanner A.C."/>
            <person name="Dewhirst F.E."/>
            <person name="Haas B."/>
            <person name="Nusbaum C."/>
            <person name="Birren B."/>
        </authorList>
    </citation>
    <scope>NUCLEOTIDE SEQUENCE [LARGE SCALE GENOMIC DNA]</scope>
    <source>
        <strain evidence="1">1-1 BBBD Race 1</strain>
    </source>
</reference>
<organism evidence="1">
    <name type="scientific">Puccinia triticina (isolate 1-1 / race 1 (BBBD))</name>
    <name type="common">Brown leaf rust fungus</name>
    <dbReference type="NCBI Taxonomy" id="630390"/>
    <lineage>
        <taxon>Eukaryota</taxon>
        <taxon>Fungi</taxon>
        <taxon>Dikarya</taxon>
        <taxon>Basidiomycota</taxon>
        <taxon>Pucciniomycotina</taxon>
        <taxon>Pucciniomycetes</taxon>
        <taxon>Pucciniales</taxon>
        <taxon>Pucciniaceae</taxon>
        <taxon>Puccinia</taxon>
    </lineage>
</organism>
<sequence length="136" mass="14895">SADLRSDLDLRSSVSIAAAQLEYSRSRFAPPLSSFPQPTTSFSSLRAGINMAHQPVISISSNSASPTDSVDDPSFPLSFLLSSNPSPSDNSRLVPNSKLPRPIELKEFADLRSHEGKRFCKKRRGNASIIFSLFIR</sequence>
<keyword evidence="3" id="KW-1185">Reference proteome</keyword>
<reference evidence="2 3" key="3">
    <citation type="journal article" date="2017" name="G3 (Bethesda)">
        <title>Comparative analysis highlights variable genome content of wheat rusts and divergence of the mating loci.</title>
        <authorList>
            <person name="Cuomo C.A."/>
            <person name="Bakkeren G."/>
            <person name="Khalil H.B."/>
            <person name="Panwar V."/>
            <person name="Joly D."/>
            <person name="Linning R."/>
            <person name="Sakthikumar S."/>
            <person name="Song X."/>
            <person name="Adiconis X."/>
            <person name="Fan L."/>
            <person name="Goldberg J.M."/>
            <person name="Levin J.Z."/>
            <person name="Young S."/>
            <person name="Zeng Q."/>
            <person name="Anikster Y."/>
            <person name="Bruce M."/>
            <person name="Wang M."/>
            <person name="Yin C."/>
            <person name="McCallum B."/>
            <person name="Szabo L.J."/>
            <person name="Hulbert S."/>
            <person name="Chen X."/>
            <person name="Fellers J.P."/>
        </authorList>
    </citation>
    <scope>NUCLEOTIDE SEQUENCE</scope>
    <source>
        <strain evidence="3">Isolate 1-1 / race 1 (BBBD)</strain>
        <strain evidence="2">isolate 1-1 / race 1 (BBBD)</strain>
    </source>
</reference>
<dbReference type="EMBL" id="ADAS02005859">
    <property type="protein sequence ID" value="OAV85224.1"/>
    <property type="molecule type" value="Genomic_DNA"/>
</dbReference>
<dbReference type="Proteomes" id="UP000005240">
    <property type="component" value="Unassembled WGS sequence"/>
</dbReference>
<dbReference type="EnsemblFungi" id="PTTG_30685-t43_1">
    <property type="protein sequence ID" value="PTTG_30685-t43_1-p1"/>
    <property type="gene ID" value="PTTG_30685"/>
</dbReference>
<reference evidence="2" key="4">
    <citation type="submission" date="2025-05" db="UniProtKB">
        <authorList>
            <consortium name="EnsemblFungi"/>
        </authorList>
    </citation>
    <scope>IDENTIFICATION</scope>
    <source>
        <strain evidence="2">isolate 1-1 / race 1 (BBBD)</strain>
    </source>
</reference>
<name>A0A180FXR5_PUCT1</name>
<gene>
    <name evidence="1" type="ORF">PTTG_30685</name>
</gene>
<evidence type="ECO:0000313" key="2">
    <source>
        <dbReference type="EnsemblFungi" id="PTTG_30685-t43_1-p1"/>
    </source>
</evidence>
<evidence type="ECO:0000313" key="1">
    <source>
        <dbReference type="EMBL" id="OAV85224.1"/>
    </source>
</evidence>